<gene>
    <name evidence="1" type="ordered locus">Arnit_1391</name>
</gene>
<protein>
    <recommendedName>
        <fullName evidence="3">Co-chaperone DjlA N-terminal domain-containing protein</fullName>
    </recommendedName>
</protein>
<dbReference type="eggNOG" id="COG3793">
    <property type="taxonomic scope" value="Bacteria"/>
</dbReference>
<dbReference type="Proteomes" id="UP000000939">
    <property type="component" value="Chromosome"/>
</dbReference>
<dbReference type="Gene3D" id="1.10.3680.10">
    <property type="entry name" value="TerB-like"/>
    <property type="match status" value="1"/>
</dbReference>
<name>D5V5B4_ARCNC</name>
<dbReference type="EMBL" id="CP001999">
    <property type="protein sequence ID" value="ADG93049.1"/>
    <property type="molecule type" value="Genomic_DNA"/>
</dbReference>
<keyword evidence="2" id="KW-1185">Reference proteome</keyword>
<dbReference type="SUPFAM" id="SSF158682">
    <property type="entry name" value="TerB-like"/>
    <property type="match status" value="1"/>
</dbReference>
<accession>D5V5B4</accession>
<sequence length="133" mass="15766">MLLMKLETKEKFAFLQLAQHLARVDGEYGNREQDVIDEYCVEMGIDKPRFFNEADFNLDEILCSFKSKKSKRIVILELMILVHIDDKFDKKEHELTKKIVDSFKINDKDLKYFSFWGKAVSSLYEQGKLFIED</sequence>
<dbReference type="OrthoDB" id="5345601at2"/>
<dbReference type="InterPro" id="IPR029024">
    <property type="entry name" value="TerB-like"/>
</dbReference>
<evidence type="ECO:0000313" key="1">
    <source>
        <dbReference type="EMBL" id="ADG93049.1"/>
    </source>
</evidence>
<evidence type="ECO:0008006" key="3">
    <source>
        <dbReference type="Google" id="ProtNLM"/>
    </source>
</evidence>
<proteinExistence type="predicted"/>
<evidence type="ECO:0000313" key="2">
    <source>
        <dbReference type="Proteomes" id="UP000000939"/>
    </source>
</evidence>
<dbReference type="AlphaFoldDB" id="D5V5B4"/>
<dbReference type="HOGENOM" id="CLU_148532_0_0_7"/>
<dbReference type="STRING" id="572480.Arnit_1391"/>
<dbReference type="KEGG" id="ant:Arnit_1391"/>
<reference evidence="1 2" key="1">
    <citation type="journal article" date="2010" name="Stand. Genomic Sci.">
        <title>Complete genome sequence of Arcobacter nitrofigilis type strain (CI).</title>
        <authorList>
            <person name="Pati A."/>
            <person name="Gronow S."/>
            <person name="Lapidus A."/>
            <person name="Copeland A."/>
            <person name="Glavina Del Rio T."/>
            <person name="Nolan M."/>
            <person name="Lucas S."/>
            <person name="Tice H."/>
            <person name="Cheng J.F."/>
            <person name="Han C."/>
            <person name="Chertkov O."/>
            <person name="Bruce D."/>
            <person name="Tapia R."/>
            <person name="Goodwin L."/>
            <person name="Pitluck S."/>
            <person name="Liolios K."/>
            <person name="Ivanova N."/>
            <person name="Mavromatis K."/>
            <person name="Chen A."/>
            <person name="Palaniappan K."/>
            <person name="Land M."/>
            <person name="Hauser L."/>
            <person name="Chang Y.J."/>
            <person name="Jeffries C.D."/>
            <person name="Detter J.C."/>
            <person name="Rohde M."/>
            <person name="Goker M."/>
            <person name="Bristow J."/>
            <person name="Eisen J.A."/>
            <person name="Markowitz V."/>
            <person name="Hugenholtz P."/>
            <person name="Klenk H.P."/>
            <person name="Kyrpides N.C."/>
        </authorList>
    </citation>
    <scope>NUCLEOTIDE SEQUENCE [LARGE SCALE GENOMIC DNA]</scope>
    <source>
        <strain evidence="2">ATCC 33309 / DSM 7299 / CCUG 15893 / LMG 7604 / NCTC 12251 / CI</strain>
    </source>
</reference>
<organism evidence="1 2">
    <name type="scientific">Arcobacter nitrofigilis (strain ATCC 33309 / DSM 7299 / CCUG 15893 / LMG 7604 / NCTC 12251 / CI)</name>
    <name type="common">Campylobacter nitrofigilis</name>
    <dbReference type="NCBI Taxonomy" id="572480"/>
    <lineage>
        <taxon>Bacteria</taxon>
        <taxon>Pseudomonadati</taxon>
        <taxon>Campylobacterota</taxon>
        <taxon>Epsilonproteobacteria</taxon>
        <taxon>Campylobacterales</taxon>
        <taxon>Arcobacteraceae</taxon>
        <taxon>Arcobacter</taxon>
    </lineage>
</organism>